<keyword evidence="1" id="KW-1133">Transmembrane helix</keyword>
<dbReference type="RefSeq" id="WP_311628326.1">
    <property type="nucleotide sequence ID" value="NZ_JAVREN010000001.1"/>
</dbReference>
<keyword evidence="1" id="KW-0472">Membrane</keyword>
<feature type="transmembrane region" description="Helical" evidence="1">
    <location>
        <begin position="53"/>
        <end position="72"/>
    </location>
</feature>
<proteinExistence type="predicted"/>
<accession>A0ABU2L1N3</accession>
<comment type="caution">
    <text evidence="2">The sequence shown here is derived from an EMBL/GenBank/DDBJ whole genome shotgun (WGS) entry which is preliminary data.</text>
</comment>
<dbReference type="InterPro" id="IPR019681">
    <property type="entry name" value="DUF2530"/>
</dbReference>
<dbReference type="Proteomes" id="UP001183388">
    <property type="component" value="Unassembled WGS sequence"/>
</dbReference>
<name>A0ABU2L1N3_9ACTN</name>
<keyword evidence="1" id="KW-0812">Transmembrane</keyword>
<protein>
    <submittedName>
        <fullName evidence="2">DUF2530 domain-containing protein</fullName>
    </submittedName>
</protein>
<keyword evidence="3" id="KW-1185">Reference proteome</keyword>
<gene>
    <name evidence="2" type="ORF">RM780_00325</name>
</gene>
<feature type="transmembrane region" description="Helical" evidence="1">
    <location>
        <begin position="21"/>
        <end position="47"/>
    </location>
</feature>
<organism evidence="2 3">
    <name type="scientific">Streptomyces boetiae</name>
    <dbReference type="NCBI Taxonomy" id="3075541"/>
    <lineage>
        <taxon>Bacteria</taxon>
        <taxon>Bacillati</taxon>
        <taxon>Actinomycetota</taxon>
        <taxon>Actinomycetes</taxon>
        <taxon>Kitasatosporales</taxon>
        <taxon>Streptomycetaceae</taxon>
        <taxon>Streptomyces</taxon>
    </lineage>
</organism>
<evidence type="ECO:0000313" key="2">
    <source>
        <dbReference type="EMBL" id="MDT0305412.1"/>
    </source>
</evidence>
<evidence type="ECO:0000313" key="3">
    <source>
        <dbReference type="Proteomes" id="UP001183388"/>
    </source>
</evidence>
<dbReference type="EMBL" id="JAVREN010000001">
    <property type="protein sequence ID" value="MDT0305412.1"/>
    <property type="molecule type" value="Genomic_DNA"/>
</dbReference>
<dbReference type="Pfam" id="PF10745">
    <property type="entry name" value="DUF2530"/>
    <property type="match status" value="1"/>
</dbReference>
<sequence>MRWGDWTSGKREAPEPLEGNVVATILVGVLTWGVLFVAQVPFYGWYADHGHEWWIWTCLAGSVCGLPGLWYVRRRDAAIRAARTTEPDDGPAAD</sequence>
<reference evidence="3" key="1">
    <citation type="submission" date="2023-07" db="EMBL/GenBank/DDBJ databases">
        <title>30 novel species of actinomycetes from the DSMZ collection.</title>
        <authorList>
            <person name="Nouioui I."/>
        </authorList>
    </citation>
    <scope>NUCLEOTIDE SEQUENCE [LARGE SCALE GENOMIC DNA]</scope>
    <source>
        <strain evidence="3">DSM 44917</strain>
    </source>
</reference>
<evidence type="ECO:0000256" key="1">
    <source>
        <dbReference type="SAM" id="Phobius"/>
    </source>
</evidence>